<name>A0A250AX41_9GAMM</name>
<comment type="similarity">
    <text evidence="1">Belongs to the peptidase U62 family.</text>
</comment>
<reference evidence="8 9" key="1">
    <citation type="submission" date="2016-01" db="EMBL/GenBank/DDBJ databases">
        <authorList>
            <person name="Oliw E.H."/>
        </authorList>
    </citation>
    <scope>NUCLEOTIDE SEQUENCE [LARGE SCALE GENOMIC DNA]</scope>
    <source>
        <strain evidence="8 9">FRB97</strain>
    </source>
</reference>
<evidence type="ECO:0000256" key="4">
    <source>
        <dbReference type="ARBA" id="ARBA00023049"/>
    </source>
</evidence>
<dbReference type="EMBL" id="CP014136">
    <property type="protein sequence ID" value="ATA18272.1"/>
    <property type="molecule type" value="Genomic_DNA"/>
</dbReference>
<dbReference type="PIRSF" id="PIRSF004919">
    <property type="entry name" value="TldD"/>
    <property type="match status" value="1"/>
</dbReference>
<evidence type="ECO:0000256" key="2">
    <source>
        <dbReference type="ARBA" id="ARBA00022670"/>
    </source>
</evidence>
<feature type="domain" description="Metalloprotease TldD/E N-terminal" evidence="5">
    <location>
        <begin position="43"/>
        <end position="107"/>
    </location>
</feature>
<dbReference type="InterPro" id="IPR045570">
    <property type="entry name" value="Metalloprtase-TldD/E_cen_dom"/>
</dbReference>
<sequence length="485" mass="51971">MSESVTTLHLAQAKQQLLEPHGVSDADLQAVMDQVLAHRVDYADLFVQSLRRETWAMENGVVKGGSFNVDQGFGLRAVEEDQTAFAYSQHIDRQHLLDAARSVKTIAAPGKRALVALPADRAQRLNFNADDPLLACEAAQKIALLEKINHMARAIDPRVVQVTASLELTHSVNYILRHDLHQAADIRPMLVLRMSVVVEQQGVRETASTGIGGRGDFTLFDDEHVQAALQAIVNTALLNLTAIAAPSGSMPVVIAAGWPGMLLHEAMGHGFEGDFNRLGTSVYSGRIGERVAQPGVNIVDDGTVAGQRGSLNVDDEGHPAQCTTLIEDGILKGYMHDSLSARLMKLPPTGNGRRQSYAHLPMPRMTNTFMRNGQYAPEEIIASVKRGLYLADLGSGQVDIVSGQYSFQTALAYLIEDGKITTPVKGATLTGNGPETLKLISMVGNDLALDHGTAVCGKAGQSVPVCVGQPTLKVDNLVVGGTRQG</sequence>
<dbReference type="InterPro" id="IPR036059">
    <property type="entry name" value="TldD/PmbA_sf"/>
</dbReference>
<dbReference type="GO" id="GO:0005829">
    <property type="term" value="C:cytosol"/>
    <property type="evidence" value="ECO:0007669"/>
    <property type="project" value="TreeGrafter"/>
</dbReference>
<evidence type="ECO:0000259" key="6">
    <source>
        <dbReference type="Pfam" id="PF19289"/>
    </source>
</evidence>
<keyword evidence="3" id="KW-0378">Hydrolase</keyword>
<evidence type="ECO:0000313" key="9">
    <source>
        <dbReference type="Proteomes" id="UP000217182"/>
    </source>
</evidence>
<keyword evidence="2 8" id="KW-0645">Protease</keyword>
<feature type="domain" description="Metalloprotease TldD/E central" evidence="7">
    <location>
        <begin position="137"/>
        <end position="240"/>
    </location>
</feature>
<dbReference type="InterPro" id="IPR002510">
    <property type="entry name" value="Metalloprtase-TldD/E_N"/>
</dbReference>
<dbReference type="Proteomes" id="UP000217182">
    <property type="component" value="Chromosome"/>
</dbReference>
<keyword evidence="4 8" id="KW-0482">Metalloprotease</keyword>
<dbReference type="Pfam" id="PF19290">
    <property type="entry name" value="PmbA_TldD_2nd"/>
    <property type="match status" value="1"/>
</dbReference>
<dbReference type="PANTHER" id="PTHR30624:SF4">
    <property type="entry name" value="METALLOPROTEASE TLDD"/>
    <property type="match status" value="1"/>
</dbReference>
<organism evidence="8 9">
    <name type="scientific">Gibbsiella quercinecans</name>
    <dbReference type="NCBI Taxonomy" id="929813"/>
    <lineage>
        <taxon>Bacteria</taxon>
        <taxon>Pseudomonadati</taxon>
        <taxon>Pseudomonadota</taxon>
        <taxon>Gammaproteobacteria</taxon>
        <taxon>Enterobacterales</taxon>
        <taxon>Yersiniaceae</taxon>
        <taxon>Gibbsiella</taxon>
    </lineage>
</organism>
<dbReference type="KEGG" id="gqu:AWC35_02285"/>
<dbReference type="Pfam" id="PF01523">
    <property type="entry name" value="PmbA_TldD_1st"/>
    <property type="match status" value="1"/>
</dbReference>
<dbReference type="InterPro" id="IPR035068">
    <property type="entry name" value="TldD/PmbA_N"/>
</dbReference>
<dbReference type="Gene3D" id="3.30.2290.10">
    <property type="entry name" value="PmbA/TldD superfamily"/>
    <property type="match status" value="1"/>
</dbReference>
<dbReference type="NCBIfam" id="NF008006">
    <property type="entry name" value="PRK10735.1"/>
    <property type="match status" value="1"/>
</dbReference>
<evidence type="ECO:0000313" key="8">
    <source>
        <dbReference type="EMBL" id="ATA18272.1"/>
    </source>
</evidence>
<accession>A0A250AX41</accession>
<feature type="domain" description="Metalloprotease TldD/E C-terminal" evidence="6">
    <location>
        <begin position="247"/>
        <end position="481"/>
    </location>
</feature>
<keyword evidence="9" id="KW-1185">Reference proteome</keyword>
<evidence type="ECO:0000256" key="3">
    <source>
        <dbReference type="ARBA" id="ARBA00022801"/>
    </source>
</evidence>
<dbReference type="GO" id="GO:0008237">
    <property type="term" value="F:metallopeptidase activity"/>
    <property type="evidence" value="ECO:0007669"/>
    <property type="project" value="UniProtKB-KW"/>
</dbReference>
<dbReference type="InterPro" id="IPR045569">
    <property type="entry name" value="Metalloprtase-TldD/E_C"/>
</dbReference>
<evidence type="ECO:0000259" key="7">
    <source>
        <dbReference type="Pfam" id="PF19290"/>
    </source>
</evidence>
<dbReference type="OrthoDB" id="9803213at2"/>
<protein>
    <submittedName>
        <fullName evidence="8">Metalloprotease TldD</fullName>
    </submittedName>
</protein>
<dbReference type="InterPro" id="IPR051463">
    <property type="entry name" value="Peptidase_U62_metallo"/>
</dbReference>
<evidence type="ECO:0000256" key="1">
    <source>
        <dbReference type="ARBA" id="ARBA00005836"/>
    </source>
</evidence>
<dbReference type="SUPFAM" id="SSF111283">
    <property type="entry name" value="Putative modulator of DNA gyrase, PmbA/TldD"/>
    <property type="match status" value="1"/>
</dbReference>
<dbReference type="GO" id="GO:0006508">
    <property type="term" value="P:proteolysis"/>
    <property type="evidence" value="ECO:0007669"/>
    <property type="project" value="UniProtKB-KW"/>
</dbReference>
<evidence type="ECO:0000259" key="5">
    <source>
        <dbReference type="Pfam" id="PF01523"/>
    </source>
</evidence>
<gene>
    <name evidence="8" type="primary">tldD</name>
    <name evidence="8" type="ORF">AWC35_02285</name>
</gene>
<dbReference type="PANTHER" id="PTHR30624">
    <property type="entry name" value="UNCHARACTERIZED PROTEIN TLDD AND PMBA"/>
    <property type="match status" value="1"/>
</dbReference>
<dbReference type="RefSeq" id="WP_095844867.1">
    <property type="nucleotide sequence ID" value="NZ_CP014136.1"/>
</dbReference>
<proteinExistence type="inferred from homology"/>
<dbReference type="AlphaFoldDB" id="A0A250AX41"/>
<dbReference type="Pfam" id="PF19289">
    <property type="entry name" value="PmbA_TldD_3rd"/>
    <property type="match status" value="1"/>
</dbReference>
<dbReference type="InterPro" id="IPR025502">
    <property type="entry name" value="TldD"/>
</dbReference>